<keyword evidence="1" id="KW-0472">Membrane</keyword>
<dbReference type="EMBL" id="CP136513">
    <property type="protein sequence ID" value="WOD18541.1"/>
    <property type="molecule type" value="Genomic_DNA"/>
</dbReference>
<feature type="transmembrane region" description="Helical" evidence="1">
    <location>
        <begin position="6"/>
        <end position="29"/>
    </location>
</feature>
<evidence type="ECO:0000256" key="1">
    <source>
        <dbReference type="SAM" id="Phobius"/>
    </source>
</evidence>
<dbReference type="Proteomes" id="UP001302652">
    <property type="component" value="Chromosome 1"/>
</dbReference>
<name>A0ABZ0EMY0_9BURK</name>
<reference evidence="2 3" key="1">
    <citation type="submission" date="2023-10" db="EMBL/GenBank/DDBJ databases">
        <title>Surface-active antibiotics is a multifunctional adaptation for post-fire microbes.</title>
        <authorList>
            <person name="Liu M.D."/>
            <person name="Du Y."/>
            <person name="Koupaei S.K."/>
            <person name="Kim N.R."/>
            <person name="Zhang W."/>
            <person name="Traxler M.F."/>
        </authorList>
    </citation>
    <scope>NUCLEOTIDE SEQUENCE [LARGE SCALE GENOMIC DNA]</scope>
    <source>
        <strain evidence="2 3">F3</strain>
    </source>
</reference>
<organism evidence="2 3">
    <name type="scientific">Paraburkholderia kirstenboschensis</name>
    <dbReference type="NCBI Taxonomy" id="1245436"/>
    <lineage>
        <taxon>Bacteria</taxon>
        <taxon>Pseudomonadati</taxon>
        <taxon>Pseudomonadota</taxon>
        <taxon>Betaproteobacteria</taxon>
        <taxon>Burkholderiales</taxon>
        <taxon>Burkholderiaceae</taxon>
        <taxon>Paraburkholderia</taxon>
    </lineage>
</organism>
<keyword evidence="3" id="KW-1185">Reference proteome</keyword>
<proteinExistence type="predicted"/>
<gene>
    <name evidence="2" type="ORF">RW095_37980</name>
</gene>
<keyword evidence="1" id="KW-1133">Transmembrane helix</keyword>
<evidence type="ECO:0000313" key="3">
    <source>
        <dbReference type="Proteomes" id="UP001302652"/>
    </source>
</evidence>
<keyword evidence="1" id="KW-0812">Transmembrane</keyword>
<sequence length="46" mass="4751">MPVLAAVAGVVAGAFIFAAAGTLVLLLLFADVAEKLTRDDDNRGNY</sequence>
<evidence type="ECO:0000313" key="2">
    <source>
        <dbReference type="EMBL" id="WOD18541.1"/>
    </source>
</evidence>
<accession>A0ABZ0EMY0</accession>
<dbReference type="RefSeq" id="WP_317020806.1">
    <property type="nucleotide sequence ID" value="NZ_CP136513.1"/>
</dbReference>
<protein>
    <submittedName>
        <fullName evidence="2">Uncharacterized protein</fullName>
    </submittedName>
</protein>